<dbReference type="SUPFAM" id="SSF88713">
    <property type="entry name" value="Glycoside hydrolase/deacetylase"/>
    <property type="match status" value="1"/>
</dbReference>
<gene>
    <name evidence="9" type="ORF">BLTE_24330</name>
</gene>
<dbReference type="GO" id="GO:0016810">
    <property type="term" value="F:hydrolase activity, acting on carbon-nitrogen (but not peptide) bonds"/>
    <property type="evidence" value="ECO:0007669"/>
    <property type="project" value="InterPro"/>
</dbReference>
<comment type="similarity">
    <text evidence="2">Belongs to the polysaccharide deacetylase family.</text>
</comment>
<dbReference type="CDD" id="cd10917">
    <property type="entry name" value="CE4_NodB_like_6s_7s"/>
    <property type="match status" value="1"/>
</dbReference>
<evidence type="ECO:0000256" key="5">
    <source>
        <dbReference type="ARBA" id="ARBA00022801"/>
    </source>
</evidence>
<reference evidence="9 10" key="1">
    <citation type="submission" date="2018-08" db="EMBL/GenBank/DDBJ databases">
        <title>Complete genome sequencing of Blastochloris tepida GI.</title>
        <authorList>
            <person name="Tsukatani Y."/>
            <person name="Mori H."/>
        </authorList>
    </citation>
    <scope>NUCLEOTIDE SEQUENCE [LARGE SCALE GENOMIC DNA]</scope>
    <source>
        <strain evidence="9 10">GI</strain>
    </source>
</reference>
<dbReference type="KEGG" id="blag:BLTE_24330"/>
<proteinExistence type="inferred from homology"/>
<feature type="region of interest" description="Disordered" evidence="7">
    <location>
        <begin position="322"/>
        <end position="343"/>
    </location>
</feature>
<comment type="function">
    <text evidence="1">Is involved in generating a small heat-stable compound (Nod), an acylated oligomer of N-acetylglucosamine, that stimulates mitosis in various plant protoplasts.</text>
</comment>
<evidence type="ECO:0000313" key="10">
    <source>
        <dbReference type="Proteomes" id="UP000266934"/>
    </source>
</evidence>
<dbReference type="EMBL" id="AP018907">
    <property type="protein sequence ID" value="BBF93748.1"/>
    <property type="molecule type" value="Genomic_DNA"/>
</dbReference>
<dbReference type="InterPro" id="IPR011330">
    <property type="entry name" value="Glyco_hydro/deAcase_b/a-brl"/>
</dbReference>
<evidence type="ECO:0000256" key="1">
    <source>
        <dbReference type="ARBA" id="ARBA00003236"/>
    </source>
</evidence>
<evidence type="ECO:0000259" key="8">
    <source>
        <dbReference type="PROSITE" id="PS51677"/>
    </source>
</evidence>
<protein>
    <recommendedName>
        <fullName evidence="3">Chitooligosaccharide deacetylase</fullName>
    </recommendedName>
    <alternativeName>
        <fullName evidence="6">Nodulation protein B</fullName>
    </alternativeName>
</protein>
<feature type="region of interest" description="Disordered" evidence="7">
    <location>
        <begin position="1"/>
        <end position="51"/>
    </location>
</feature>
<dbReference type="Pfam" id="PF01522">
    <property type="entry name" value="Polysacc_deac_1"/>
    <property type="match status" value="1"/>
</dbReference>
<evidence type="ECO:0000256" key="3">
    <source>
        <dbReference type="ARBA" id="ARBA00020071"/>
    </source>
</evidence>
<dbReference type="AlphaFoldDB" id="A0A348G2G5"/>
<sequence>MLAMVQPSPDAAAQTAPVVRGPSAPALMPAESSGGPTATQPAVRGSGAPALLAKPPAAPAAAAEPAPTLEAVPAASAAVNCPGNPNALGVSRTVEIDTTGGPGFGFEHFKAYDFLRPGEVVLTFDDGPWPRNTPAVLAALANHCTKATFFPIGKHASWHPEILRQVAAQGHTVGSHTWSHADLSKKAVDGKAEIEKGASAVKLALGGAPETPFFRFPALRHPPEMLAYVGERNMAVFSCDVDSFDFKTKKPEAMVKTVMSKLQKTGKGIILMHDFQAVTGKAMPMLLDALKAGGYRVVHLTAKEQLQTLPEYDAEVAKEIKGPASAGGTGKPTSSVVRTIDGY</sequence>
<keyword evidence="10" id="KW-1185">Reference proteome</keyword>
<evidence type="ECO:0000313" key="9">
    <source>
        <dbReference type="EMBL" id="BBF93748.1"/>
    </source>
</evidence>
<dbReference type="Proteomes" id="UP000266934">
    <property type="component" value="Chromosome"/>
</dbReference>
<dbReference type="InterPro" id="IPR050248">
    <property type="entry name" value="Polysacc_deacetylase_ArnD"/>
</dbReference>
<evidence type="ECO:0000256" key="6">
    <source>
        <dbReference type="ARBA" id="ARBA00032976"/>
    </source>
</evidence>
<name>A0A348G2G5_9HYPH</name>
<keyword evidence="4" id="KW-0479">Metal-binding</keyword>
<dbReference type="PANTHER" id="PTHR10587:SF133">
    <property type="entry name" value="CHITIN DEACETYLASE 1-RELATED"/>
    <property type="match status" value="1"/>
</dbReference>
<evidence type="ECO:0000256" key="7">
    <source>
        <dbReference type="SAM" id="MobiDB-lite"/>
    </source>
</evidence>
<evidence type="ECO:0000256" key="4">
    <source>
        <dbReference type="ARBA" id="ARBA00022723"/>
    </source>
</evidence>
<evidence type="ECO:0000256" key="2">
    <source>
        <dbReference type="ARBA" id="ARBA00010973"/>
    </source>
</evidence>
<dbReference type="InterPro" id="IPR002509">
    <property type="entry name" value="NODB_dom"/>
</dbReference>
<dbReference type="PANTHER" id="PTHR10587">
    <property type="entry name" value="GLYCOSYL TRANSFERASE-RELATED"/>
    <property type="match status" value="1"/>
</dbReference>
<dbReference type="Gene3D" id="3.20.20.370">
    <property type="entry name" value="Glycoside hydrolase/deacetylase"/>
    <property type="match status" value="1"/>
</dbReference>
<organism evidence="9 10">
    <name type="scientific">Blastochloris tepida</name>
    <dbReference type="NCBI Taxonomy" id="2233851"/>
    <lineage>
        <taxon>Bacteria</taxon>
        <taxon>Pseudomonadati</taxon>
        <taxon>Pseudomonadota</taxon>
        <taxon>Alphaproteobacteria</taxon>
        <taxon>Hyphomicrobiales</taxon>
        <taxon>Blastochloridaceae</taxon>
        <taxon>Blastochloris</taxon>
    </lineage>
</organism>
<dbReference type="GO" id="GO:0005975">
    <property type="term" value="P:carbohydrate metabolic process"/>
    <property type="evidence" value="ECO:0007669"/>
    <property type="project" value="InterPro"/>
</dbReference>
<accession>A0A348G2G5</accession>
<keyword evidence="5" id="KW-0378">Hydrolase</keyword>
<feature type="domain" description="NodB homology" evidence="8">
    <location>
        <begin position="118"/>
        <end position="298"/>
    </location>
</feature>
<dbReference type="GO" id="GO:0016020">
    <property type="term" value="C:membrane"/>
    <property type="evidence" value="ECO:0007669"/>
    <property type="project" value="TreeGrafter"/>
</dbReference>
<dbReference type="GO" id="GO:0046872">
    <property type="term" value="F:metal ion binding"/>
    <property type="evidence" value="ECO:0007669"/>
    <property type="project" value="UniProtKB-KW"/>
</dbReference>
<dbReference type="PROSITE" id="PS51677">
    <property type="entry name" value="NODB"/>
    <property type="match status" value="1"/>
</dbReference>